<feature type="non-terminal residue" evidence="1">
    <location>
        <position position="1"/>
    </location>
</feature>
<accession>A0A1G4AWQ9</accession>
<gene>
    <name evidence="1" type="ORF">CORC01_11099</name>
</gene>
<proteinExistence type="predicted"/>
<dbReference type="GeneID" id="34564235"/>
<dbReference type="EMBL" id="MJBS01000116">
    <property type="protein sequence ID" value="OHE93600.1"/>
    <property type="molecule type" value="Genomic_DNA"/>
</dbReference>
<name>A0A1G4AWQ9_9PEZI</name>
<evidence type="ECO:0000313" key="2">
    <source>
        <dbReference type="Proteomes" id="UP000176998"/>
    </source>
</evidence>
<dbReference type="Proteomes" id="UP000176998">
    <property type="component" value="Unassembled WGS sequence"/>
</dbReference>
<reference evidence="1 2" key="1">
    <citation type="submission" date="2016-09" db="EMBL/GenBank/DDBJ databases">
        <authorList>
            <person name="Capua I."/>
            <person name="De Benedictis P."/>
            <person name="Joannis T."/>
            <person name="Lombin L.H."/>
            <person name="Cattoli G."/>
        </authorList>
    </citation>
    <scope>NUCLEOTIDE SEQUENCE [LARGE SCALE GENOMIC DNA]</scope>
    <source>
        <strain evidence="1 2">IMI 309357</strain>
    </source>
</reference>
<dbReference type="RefSeq" id="XP_022470765.1">
    <property type="nucleotide sequence ID" value="XM_022622725.1"/>
</dbReference>
<comment type="caution">
    <text evidence="1">The sequence shown here is derived from an EMBL/GenBank/DDBJ whole genome shotgun (WGS) entry which is preliminary data.</text>
</comment>
<keyword evidence="2" id="KW-1185">Reference proteome</keyword>
<dbReference type="OrthoDB" id="10543581at2759"/>
<evidence type="ECO:0000313" key="1">
    <source>
        <dbReference type="EMBL" id="OHE93600.1"/>
    </source>
</evidence>
<protein>
    <submittedName>
        <fullName evidence="1">Uncharacterized protein</fullName>
    </submittedName>
</protein>
<sequence length="120" mass="13454">VLPLNTRIHSYTKIAYLFHDNESHDREPDSSTELLSIRMIAITATSKSTALASSFLAASTGGFFFIIPLSGEFFRIATALYQPVQEDGRSILRSRTLFIHLRYGAPVRISRPDQFSTFPS</sequence>
<dbReference type="AlphaFoldDB" id="A0A1G4AWQ9"/>
<organism evidence="1 2">
    <name type="scientific">Colletotrichum orchidophilum</name>
    <dbReference type="NCBI Taxonomy" id="1209926"/>
    <lineage>
        <taxon>Eukaryota</taxon>
        <taxon>Fungi</taxon>
        <taxon>Dikarya</taxon>
        <taxon>Ascomycota</taxon>
        <taxon>Pezizomycotina</taxon>
        <taxon>Sordariomycetes</taxon>
        <taxon>Hypocreomycetidae</taxon>
        <taxon>Glomerellales</taxon>
        <taxon>Glomerellaceae</taxon>
        <taxon>Colletotrichum</taxon>
    </lineage>
</organism>